<dbReference type="VEuPathDB" id="FungiDB:PV06_02700"/>
<sequence>MSGHAWMTLFREPGGAQVPCYRIRGRDIYDGMILAVCCDCPLEGCLVITILRTSVITTEYNESPISFTYRGAFCLAAASSEAHCSRRLYLPTEYCISIPGL</sequence>
<protein>
    <submittedName>
        <fullName evidence="1">Uncharacterized protein</fullName>
    </submittedName>
</protein>
<dbReference type="EMBL" id="KN847333">
    <property type="protein sequence ID" value="KIW47098.1"/>
    <property type="molecule type" value="Genomic_DNA"/>
</dbReference>
<keyword evidence="2" id="KW-1185">Reference proteome</keyword>
<dbReference type="AlphaFoldDB" id="A0A0D2DVH1"/>
<name>A0A0D2DVH1_9EURO</name>
<accession>A0A0D2DVH1</accession>
<gene>
    <name evidence="1" type="ORF">PV06_02700</name>
</gene>
<dbReference type="GeneID" id="27354774"/>
<evidence type="ECO:0000313" key="1">
    <source>
        <dbReference type="EMBL" id="KIW47098.1"/>
    </source>
</evidence>
<dbReference type="RefSeq" id="XP_016267314.1">
    <property type="nucleotide sequence ID" value="XM_016403417.1"/>
</dbReference>
<dbReference type="HOGENOM" id="CLU_2291720_0_0_1"/>
<organism evidence="1 2">
    <name type="scientific">Exophiala oligosperma</name>
    <dbReference type="NCBI Taxonomy" id="215243"/>
    <lineage>
        <taxon>Eukaryota</taxon>
        <taxon>Fungi</taxon>
        <taxon>Dikarya</taxon>
        <taxon>Ascomycota</taxon>
        <taxon>Pezizomycotina</taxon>
        <taxon>Eurotiomycetes</taxon>
        <taxon>Chaetothyriomycetidae</taxon>
        <taxon>Chaetothyriales</taxon>
        <taxon>Herpotrichiellaceae</taxon>
        <taxon>Exophiala</taxon>
    </lineage>
</organism>
<dbReference type="Proteomes" id="UP000053342">
    <property type="component" value="Unassembled WGS sequence"/>
</dbReference>
<reference evidence="1 2" key="1">
    <citation type="submission" date="2015-01" db="EMBL/GenBank/DDBJ databases">
        <title>The Genome Sequence of Exophiala oligosperma CBS72588.</title>
        <authorList>
            <consortium name="The Broad Institute Genomics Platform"/>
            <person name="Cuomo C."/>
            <person name="de Hoog S."/>
            <person name="Gorbushina A."/>
            <person name="Stielow B."/>
            <person name="Teixiera M."/>
            <person name="Abouelleil A."/>
            <person name="Chapman S.B."/>
            <person name="Priest M."/>
            <person name="Young S.K."/>
            <person name="Wortman J."/>
            <person name="Nusbaum C."/>
            <person name="Birren B."/>
        </authorList>
    </citation>
    <scope>NUCLEOTIDE SEQUENCE [LARGE SCALE GENOMIC DNA]</scope>
    <source>
        <strain evidence="1 2">CBS 72588</strain>
    </source>
</reference>
<proteinExistence type="predicted"/>
<evidence type="ECO:0000313" key="2">
    <source>
        <dbReference type="Proteomes" id="UP000053342"/>
    </source>
</evidence>